<reference evidence="8" key="1">
    <citation type="submission" date="2023-03" db="EMBL/GenBank/DDBJ databases">
        <title>Bacterial isolates from washroom surfaces on a university campus.</title>
        <authorList>
            <person name="Holman D.B."/>
            <person name="Gzyl K.E."/>
            <person name="Taheri A.E."/>
        </authorList>
    </citation>
    <scope>NUCLEOTIDE SEQUENCE</scope>
    <source>
        <strain evidence="8">RD03</strain>
    </source>
</reference>
<dbReference type="Pfam" id="PF00239">
    <property type="entry name" value="Resolvase"/>
    <property type="match status" value="1"/>
</dbReference>
<dbReference type="GO" id="GO:0003677">
    <property type="term" value="F:DNA binding"/>
    <property type="evidence" value="ECO:0007669"/>
    <property type="project" value="UniProtKB-KW"/>
</dbReference>
<evidence type="ECO:0000259" key="6">
    <source>
        <dbReference type="PROSITE" id="PS51736"/>
    </source>
</evidence>
<dbReference type="InterPro" id="IPR050639">
    <property type="entry name" value="SSR_resolvase"/>
</dbReference>
<dbReference type="PROSITE" id="PS51736">
    <property type="entry name" value="RECOMBINASES_3"/>
    <property type="match status" value="1"/>
</dbReference>
<evidence type="ECO:0000313" key="8">
    <source>
        <dbReference type="EMBL" id="MDH5164496.1"/>
    </source>
</evidence>
<evidence type="ECO:0000313" key="9">
    <source>
        <dbReference type="Proteomes" id="UP001159179"/>
    </source>
</evidence>
<dbReference type="PROSITE" id="PS00397">
    <property type="entry name" value="RECOMBINASES_1"/>
    <property type="match status" value="1"/>
</dbReference>
<keyword evidence="2" id="KW-0238">DNA-binding</keyword>
<dbReference type="Gene3D" id="3.40.50.1390">
    <property type="entry name" value="Resolvase, N-terminal catalytic domain"/>
    <property type="match status" value="1"/>
</dbReference>
<dbReference type="InterPro" id="IPR006118">
    <property type="entry name" value="Recombinase_CS"/>
</dbReference>
<comment type="caution">
    <text evidence="8">The sequence shown here is derived from an EMBL/GenBank/DDBJ whole genome shotgun (WGS) entry which is preliminary data.</text>
</comment>
<evidence type="ECO:0000256" key="3">
    <source>
        <dbReference type="ARBA" id="ARBA00023172"/>
    </source>
</evidence>
<evidence type="ECO:0000259" key="7">
    <source>
        <dbReference type="PROSITE" id="PS51737"/>
    </source>
</evidence>
<dbReference type="RefSeq" id="WP_058005497.1">
    <property type="nucleotide sequence ID" value="NZ_JAROYP010000033.1"/>
</dbReference>
<name>A0AAW6T834_9BACI</name>
<dbReference type="GO" id="GO:0000150">
    <property type="term" value="F:DNA strand exchange activity"/>
    <property type="evidence" value="ECO:0007669"/>
    <property type="project" value="InterPro"/>
</dbReference>
<protein>
    <submittedName>
        <fullName evidence="8">Recombinase family protein</fullName>
    </submittedName>
</protein>
<dbReference type="InterPro" id="IPR025827">
    <property type="entry name" value="Zn_ribbon_recom_dom"/>
</dbReference>
<dbReference type="InterPro" id="IPR036162">
    <property type="entry name" value="Resolvase-like_N_sf"/>
</dbReference>
<dbReference type="Gene3D" id="3.90.1750.20">
    <property type="entry name" value="Putative Large Serine Recombinase, Chain B, Domain 2"/>
    <property type="match status" value="1"/>
</dbReference>
<gene>
    <name evidence="8" type="ORF">P5X88_26550</name>
</gene>
<feature type="active site" description="O-(5'-phospho-DNA)-serine intermediate" evidence="4 5">
    <location>
        <position position="12"/>
    </location>
</feature>
<keyword evidence="3" id="KW-0233">DNA recombination</keyword>
<proteinExistence type="predicted"/>
<dbReference type="Proteomes" id="UP001159179">
    <property type="component" value="Unassembled WGS sequence"/>
</dbReference>
<dbReference type="SUPFAM" id="SSF53041">
    <property type="entry name" value="Resolvase-like"/>
    <property type="match status" value="1"/>
</dbReference>
<dbReference type="PANTHER" id="PTHR30461">
    <property type="entry name" value="DNA-INVERTASE FROM LAMBDOID PROPHAGE"/>
    <property type="match status" value="1"/>
</dbReference>
<dbReference type="CDD" id="cd03768">
    <property type="entry name" value="SR_ResInv"/>
    <property type="match status" value="1"/>
</dbReference>
<dbReference type="InterPro" id="IPR011109">
    <property type="entry name" value="DNA_bind_recombinase_dom"/>
</dbReference>
<dbReference type="InterPro" id="IPR038109">
    <property type="entry name" value="DNA_bind_recomb_sf"/>
</dbReference>
<evidence type="ECO:0000256" key="1">
    <source>
        <dbReference type="ARBA" id="ARBA00022908"/>
    </source>
</evidence>
<evidence type="ECO:0000256" key="4">
    <source>
        <dbReference type="PIRSR" id="PIRSR606118-50"/>
    </source>
</evidence>
<sequence length="521" mass="59772">MKTKVALYVRVSTEDQAENGYSIDAQLNTLRNHCESLGKTIVEEYIDKGISGKSINGRNGLKRLLEDAKKGKFNEVIVWKISRLARNTIDLLKIVEELHKNNVIFRSYSENFETETPMGKFALQMMGAVAELERNTIVDNVKLGMTQRAKEGKWNGGSMLGYASKDKELIIIEDEANLVRYIFDLYISGKGYKAIANKLNHEGYKTKRNKAFSINSVRTIITNPCYAGFIRFNQVENWNEKRRKGTNKTPVIVKGEHKSIISEDIWEKANSILNQKSHKPAKTFTGTFPLTTLLRCPICGQGMIGHKAKKNKNGNEYIRYYQCGNFHYKGSSVCKSHLVTADIAEEYVFKKIEELTSKPSVLKGIVERVNKEIKTHKQPIQNNLNYVTKSIRDNEKSIRKLMTIIETQDNFPQLILKRIEELEIKQNELIEKKKYLEFELNKPTVKEISFEQVSNILSAFSKILPTLPTEQQKDFLHSIINKITVYKGNSPSKRNIKDIELFFDVSSSPNYVLTYGKVPRY</sequence>
<organism evidence="8 9">
    <name type="scientific">Heyndrickxia oleronia</name>
    <dbReference type="NCBI Taxonomy" id="38875"/>
    <lineage>
        <taxon>Bacteria</taxon>
        <taxon>Bacillati</taxon>
        <taxon>Bacillota</taxon>
        <taxon>Bacilli</taxon>
        <taxon>Bacillales</taxon>
        <taxon>Bacillaceae</taxon>
        <taxon>Heyndrickxia</taxon>
    </lineage>
</organism>
<dbReference type="GO" id="GO:0015074">
    <property type="term" value="P:DNA integration"/>
    <property type="evidence" value="ECO:0007669"/>
    <property type="project" value="UniProtKB-KW"/>
</dbReference>
<feature type="domain" description="Resolvase/invertase-type recombinase catalytic" evidence="6">
    <location>
        <begin position="4"/>
        <end position="152"/>
    </location>
</feature>
<dbReference type="Pfam" id="PF13408">
    <property type="entry name" value="Zn_ribbon_recom"/>
    <property type="match status" value="1"/>
</dbReference>
<dbReference type="SMART" id="SM00857">
    <property type="entry name" value="Resolvase"/>
    <property type="match status" value="1"/>
</dbReference>
<feature type="domain" description="Recombinase" evidence="7">
    <location>
        <begin position="159"/>
        <end position="279"/>
    </location>
</feature>
<evidence type="ECO:0000256" key="2">
    <source>
        <dbReference type="ARBA" id="ARBA00023125"/>
    </source>
</evidence>
<dbReference type="AlphaFoldDB" id="A0AAW6T834"/>
<dbReference type="EMBL" id="JAROYP010000033">
    <property type="protein sequence ID" value="MDH5164496.1"/>
    <property type="molecule type" value="Genomic_DNA"/>
</dbReference>
<dbReference type="Pfam" id="PF07508">
    <property type="entry name" value="Recombinase"/>
    <property type="match status" value="1"/>
</dbReference>
<keyword evidence="1" id="KW-0229">DNA integration</keyword>
<accession>A0AAW6T834</accession>
<dbReference type="InterPro" id="IPR006119">
    <property type="entry name" value="Resolv_N"/>
</dbReference>
<evidence type="ECO:0000256" key="5">
    <source>
        <dbReference type="PROSITE-ProRule" id="PRU10137"/>
    </source>
</evidence>
<dbReference type="PROSITE" id="PS51737">
    <property type="entry name" value="RECOMBINASE_DNA_BIND"/>
    <property type="match status" value="1"/>
</dbReference>
<dbReference type="PANTHER" id="PTHR30461:SF23">
    <property type="entry name" value="DNA RECOMBINASE-RELATED"/>
    <property type="match status" value="1"/>
</dbReference>